<name>A0A1T4M9W9_9FIRM</name>
<reference evidence="3" key="1">
    <citation type="submission" date="2017-02" db="EMBL/GenBank/DDBJ databases">
        <authorList>
            <person name="Varghese N."/>
            <person name="Submissions S."/>
        </authorList>
    </citation>
    <scope>NUCLEOTIDE SEQUENCE [LARGE SCALE GENOMIC DNA]</scope>
    <source>
        <strain evidence="3">DSM 16521</strain>
    </source>
</reference>
<dbReference type="Pfam" id="PF05103">
    <property type="entry name" value="DivIVA"/>
    <property type="match status" value="1"/>
</dbReference>
<dbReference type="Gene3D" id="6.10.250.660">
    <property type="match status" value="1"/>
</dbReference>
<dbReference type="Proteomes" id="UP000189933">
    <property type="component" value="Unassembled WGS sequence"/>
</dbReference>
<evidence type="ECO:0000313" key="3">
    <source>
        <dbReference type="Proteomes" id="UP000189933"/>
    </source>
</evidence>
<organism evidence="2 3">
    <name type="scientific">Carboxydocella sporoproducens DSM 16521</name>
    <dbReference type="NCBI Taxonomy" id="1121270"/>
    <lineage>
        <taxon>Bacteria</taxon>
        <taxon>Bacillati</taxon>
        <taxon>Bacillota</taxon>
        <taxon>Clostridia</taxon>
        <taxon>Eubacteriales</taxon>
        <taxon>Clostridiales Family XVI. Incertae Sedis</taxon>
        <taxon>Carboxydocella</taxon>
    </lineage>
</organism>
<dbReference type="GO" id="GO:0051301">
    <property type="term" value="P:cell division"/>
    <property type="evidence" value="ECO:0007669"/>
    <property type="project" value="UniProtKB-KW"/>
</dbReference>
<dbReference type="PANTHER" id="PTHR35794:SF2">
    <property type="entry name" value="CELL DIVISION PROTEIN DIVIVA"/>
    <property type="match status" value="1"/>
</dbReference>
<dbReference type="InterPro" id="IPR007793">
    <property type="entry name" value="DivIVA_fam"/>
</dbReference>
<feature type="coiled-coil region" evidence="1">
    <location>
        <begin position="99"/>
        <end position="133"/>
    </location>
</feature>
<proteinExistence type="predicted"/>
<gene>
    <name evidence="2" type="ORF">SAMN02745885_00497</name>
</gene>
<dbReference type="AlphaFoldDB" id="A0A1T4M9W9"/>
<dbReference type="RefSeq" id="WP_078664634.1">
    <property type="nucleotide sequence ID" value="NZ_FUXM01000003.1"/>
</dbReference>
<dbReference type="OrthoDB" id="9815492at2"/>
<keyword evidence="2" id="KW-0131">Cell cycle</keyword>
<protein>
    <submittedName>
        <fullName evidence="2">Cell division initiation protein</fullName>
    </submittedName>
</protein>
<evidence type="ECO:0000313" key="2">
    <source>
        <dbReference type="EMBL" id="SJZ63685.1"/>
    </source>
</evidence>
<sequence length="158" mass="18295">MAQVKTPLDYKNPDFERGFRGYSPEAVDKYVAELLADYEKIYKENLELKEQLASRELSLSHYKRLEDDIKEALVLARRTADDLRRAAETEATAIRAAAEKDASQLISQAKERVKDILQEQEELLKLNHKLRTELKAMLQAYLDLLEKGTYFATETKQE</sequence>
<dbReference type="EMBL" id="FUXM01000003">
    <property type="protein sequence ID" value="SJZ63685.1"/>
    <property type="molecule type" value="Genomic_DNA"/>
</dbReference>
<accession>A0A1T4M9W9</accession>
<dbReference type="PANTHER" id="PTHR35794">
    <property type="entry name" value="CELL DIVISION PROTEIN DIVIVA"/>
    <property type="match status" value="1"/>
</dbReference>
<keyword evidence="2" id="KW-0132">Cell division</keyword>
<evidence type="ECO:0000256" key="1">
    <source>
        <dbReference type="SAM" id="Coils"/>
    </source>
</evidence>
<keyword evidence="3" id="KW-1185">Reference proteome</keyword>
<keyword evidence="1" id="KW-0175">Coiled coil</keyword>